<sequence>MDGRQPFFAIFFFFCSTISDHQHSANRVYFTTTSLSSSIVDTLTYSVQQTPRRTFAMPLLDKLRTNSQDPSGDDRLGLWDPSLKQQRKGTLKKVLIAFLLITISMWLFLPVYFGSYYRQTENTYRLTTLILDLDSAASTLSSTLSSSLPNAQTQPYTAILGPAITQSARTYLTEVAPLTNSTTWALGYTFPTDEQLSEFSLPYRNNQGEIGYTPGVDPEEWAKEKVHGQTYWAVVLVRGNATLLALEALAGRVDSYDPMGSVAIIYTESRNFFTSNQYVSTQTVELVTAASNQAGSTLIDNYLESTNDAAAVADTASAGGGAGRMVLTRPFGYSEYNLAPFDQLAGEAATTAGAIYLIIFVFFFTPIWTGVYSTVRSGLTLGSDLVLTILANLGWYFWISLHYSLLSLAFGVTFTRARGYGGFPLYWLMNFVTMMALGFPMQFFFEILGQPYFPFFLVFWVIINVSVAFLDIADMDPFYSYGFAFPVWNNVDAAKHLFFATKSHLVQNFAVNLAWALVSAFLLACLVFHRRSKETRSAWEAHRKELHPPKRQMRLVL</sequence>
<dbReference type="PANTHER" id="PTHR34814:SF1">
    <property type="entry name" value="NITROSOGUANIDINE RESISTANCE PROTEIN SNG1"/>
    <property type="match status" value="1"/>
</dbReference>
<keyword evidence="4" id="KW-1185">Reference proteome</keyword>
<reference evidence="3" key="1">
    <citation type="submission" date="2020-04" db="EMBL/GenBank/DDBJ databases">
        <title>Analysis of mating type loci in Filobasidium floriforme.</title>
        <authorList>
            <person name="Nowrousian M."/>
        </authorList>
    </citation>
    <scope>NUCLEOTIDE SEQUENCE</scope>
    <source>
        <strain evidence="3">CBS 6242</strain>
    </source>
</reference>
<dbReference type="EMBL" id="JABELV010000071">
    <property type="protein sequence ID" value="KAG7532198.1"/>
    <property type="molecule type" value="Genomic_DNA"/>
</dbReference>
<dbReference type="AlphaFoldDB" id="A0A8K0JQH3"/>
<comment type="caution">
    <text evidence="3">The sequence shown here is derived from an EMBL/GenBank/DDBJ whole genome shotgun (WGS) entry which is preliminary data.</text>
</comment>
<feature type="transmembrane region" description="Helical" evidence="1">
    <location>
        <begin position="509"/>
        <end position="528"/>
    </location>
</feature>
<dbReference type="Proteomes" id="UP000812966">
    <property type="component" value="Unassembled WGS sequence"/>
</dbReference>
<proteinExistence type="predicted"/>
<feature type="domain" description="DUF3533" evidence="2">
    <location>
        <begin position="98"/>
        <end position="519"/>
    </location>
</feature>
<keyword evidence="1" id="KW-0812">Transmembrane</keyword>
<feature type="transmembrane region" description="Helical" evidence="1">
    <location>
        <begin position="425"/>
        <end position="445"/>
    </location>
</feature>
<keyword evidence="1" id="KW-0472">Membrane</keyword>
<dbReference type="InterPro" id="IPR022703">
    <property type="entry name" value="DUF3533"/>
</dbReference>
<name>A0A8K0JQH3_9TREE</name>
<dbReference type="PANTHER" id="PTHR34814">
    <property type="entry name" value="NITROSOGUANIDINE RESISTANCE PROTEIN SNG1"/>
    <property type="match status" value="1"/>
</dbReference>
<dbReference type="InterPro" id="IPR053001">
    <property type="entry name" value="MNNG_permease-like"/>
</dbReference>
<evidence type="ECO:0000313" key="3">
    <source>
        <dbReference type="EMBL" id="KAG7532198.1"/>
    </source>
</evidence>
<dbReference type="Pfam" id="PF12051">
    <property type="entry name" value="DUF3533"/>
    <property type="match status" value="1"/>
</dbReference>
<dbReference type="GO" id="GO:0016020">
    <property type="term" value="C:membrane"/>
    <property type="evidence" value="ECO:0007669"/>
    <property type="project" value="TreeGrafter"/>
</dbReference>
<feature type="transmembrane region" description="Helical" evidence="1">
    <location>
        <begin position="452"/>
        <end position="473"/>
    </location>
</feature>
<feature type="transmembrane region" description="Helical" evidence="1">
    <location>
        <begin position="385"/>
        <end position="405"/>
    </location>
</feature>
<protein>
    <recommendedName>
        <fullName evidence="2">DUF3533 domain-containing protein</fullName>
    </recommendedName>
</protein>
<keyword evidence="1" id="KW-1133">Transmembrane helix</keyword>
<feature type="transmembrane region" description="Helical" evidence="1">
    <location>
        <begin position="94"/>
        <end position="113"/>
    </location>
</feature>
<gene>
    <name evidence="3" type="ORF">FFLO_03747</name>
</gene>
<accession>A0A8K0JQH3</accession>
<organism evidence="3 4">
    <name type="scientific">Filobasidium floriforme</name>
    <dbReference type="NCBI Taxonomy" id="5210"/>
    <lineage>
        <taxon>Eukaryota</taxon>
        <taxon>Fungi</taxon>
        <taxon>Dikarya</taxon>
        <taxon>Basidiomycota</taxon>
        <taxon>Agaricomycotina</taxon>
        <taxon>Tremellomycetes</taxon>
        <taxon>Filobasidiales</taxon>
        <taxon>Filobasidiaceae</taxon>
        <taxon>Filobasidium</taxon>
    </lineage>
</organism>
<feature type="transmembrane region" description="Helical" evidence="1">
    <location>
        <begin position="353"/>
        <end position="373"/>
    </location>
</feature>
<evidence type="ECO:0000256" key="1">
    <source>
        <dbReference type="SAM" id="Phobius"/>
    </source>
</evidence>
<evidence type="ECO:0000313" key="4">
    <source>
        <dbReference type="Proteomes" id="UP000812966"/>
    </source>
</evidence>
<evidence type="ECO:0000259" key="2">
    <source>
        <dbReference type="Pfam" id="PF12051"/>
    </source>
</evidence>